<dbReference type="EMBL" id="CABIKO010001409">
    <property type="protein sequence ID" value="VVA41637.1"/>
    <property type="molecule type" value="Genomic_DNA"/>
</dbReference>
<gene>
    <name evidence="1" type="ORF">ALMOND_2B029511</name>
</gene>
<feature type="non-terminal residue" evidence="1">
    <location>
        <position position="1"/>
    </location>
</feature>
<evidence type="ECO:0000313" key="1">
    <source>
        <dbReference type="EMBL" id="VVA41637.1"/>
    </source>
</evidence>
<proteinExistence type="predicted"/>
<dbReference type="InParanoid" id="A0A5E4GNY8"/>
<reference evidence="2" key="1">
    <citation type="journal article" date="2020" name="Plant J.">
        <title>Transposons played a major role in the diversification between the closely related almond and peach genomes: results from the almond genome sequence.</title>
        <authorList>
            <person name="Alioto T."/>
            <person name="Alexiou K.G."/>
            <person name="Bardil A."/>
            <person name="Barteri F."/>
            <person name="Castanera R."/>
            <person name="Cruz F."/>
            <person name="Dhingra A."/>
            <person name="Duval H."/>
            <person name="Fernandez I Marti A."/>
            <person name="Frias L."/>
            <person name="Galan B."/>
            <person name="Garcia J.L."/>
            <person name="Howad W."/>
            <person name="Gomez-Garrido J."/>
            <person name="Gut M."/>
            <person name="Julca I."/>
            <person name="Morata J."/>
            <person name="Puigdomenech P."/>
            <person name="Ribeca P."/>
            <person name="Rubio Cabetas M.J."/>
            <person name="Vlasova A."/>
            <person name="Wirthensohn M."/>
            <person name="Garcia-Mas J."/>
            <person name="Gabaldon T."/>
            <person name="Casacuberta J.M."/>
            <person name="Arus P."/>
        </authorList>
    </citation>
    <scope>NUCLEOTIDE SEQUENCE [LARGE SCALE GENOMIC DNA]</scope>
    <source>
        <strain evidence="2">cv. Texas</strain>
    </source>
</reference>
<evidence type="ECO:0000313" key="2">
    <source>
        <dbReference type="Proteomes" id="UP000327085"/>
    </source>
</evidence>
<organism evidence="1 2">
    <name type="scientific">Prunus dulcis</name>
    <name type="common">Almond</name>
    <name type="synonym">Amygdalus dulcis</name>
    <dbReference type="NCBI Taxonomy" id="3755"/>
    <lineage>
        <taxon>Eukaryota</taxon>
        <taxon>Viridiplantae</taxon>
        <taxon>Streptophyta</taxon>
        <taxon>Embryophyta</taxon>
        <taxon>Tracheophyta</taxon>
        <taxon>Spermatophyta</taxon>
        <taxon>Magnoliopsida</taxon>
        <taxon>eudicotyledons</taxon>
        <taxon>Gunneridae</taxon>
        <taxon>Pentapetalae</taxon>
        <taxon>rosids</taxon>
        <taxon>fabids</taxon>
        <taxon>Rosales</taxon>
        <taxon>Rosaceae</taxon>
        <taxon>Amygdaloideae</taxon>
        <taxon>Amygdaleae</taxon>
        <taxon>Prunus</taxon>
    </lineage>
</organism>
<accession>A0A5E4GNY8</accession>
<name>A0A5E4GNY8_PRUDU</name>
<sequence>ATSEVIMPLQSWRSLIADPDFVKIHLNKAIENEDIFNQRQRLIFTDLSTRLLYSLNLDEFLSNNNEFLNNNNDAVVDNYLGKDSDNHIDIIHADGDVLVPTDLHYICKAYLL</sequence>
<dbReference type="Gramene" id="VVA41637">
    <property type="protein sequence ID" value="VVA41637"/>
    <property type="gene ID" value="Prudul26B029511"/>
</dbReference>
<dbReference type="Proteomes" id="UP000327085">
    <property type="component" value="Unassembled WGS sequence"/>
</dbReference>
<protein>
    <submittedName>
        <fullName evidence="1">PREDICTED: F-box/kelch-repeat At3g06240</fullName>
    </submittedName>
</protein>
<dbReference type="AlphaFoldDB" id="A0A5E4GNY8"/>